<accession>A0A3Q3MXF2</accession>
<evidence type="ECO:0000256" key="1">
    <source>
        <dbReference type="ARBA" id="ARBA00004173"/>
    </source>
</evidence>
<evidence type="ECO:0000256" key="3">
    <source>
        <dbReference type="ARBA" id="ARBA00014675"/>
    </source>
</evidence>
<dbReference type="PANTHER" id="PTHR14700">
    <property type="entry name" value="PENTATRICOPEPTIDE REPEAT-CONTAINING PROTEIN 2, MITOCHONDRIAL"/>
    <property type="match status" value="1"/>
</dbReference>
<comment type="similarity">
    <text evidence="2">Belongs to the PTCD2 family.</text>
</comment>
<dbReference type="InParanoid" id="A0A3Q3MXF2"/>
<dbReference type="FunCoup" id="A0A3Q3MXF2">
    <property type="interactions" value="845"/>
</dbReference>
<evidence type="ECO:0000256" key="2">
    <source>
        <dbReference type="ARBA" id="ARBA00008677"/>
    </source>
</evidence>
<name>A0A3Q3MXF2_9TELE</name>
<sequence>MALQRFGKCCRLLLQEPCKGGFLGSLQPGWIESCLGAKRHLLSEDIIKLQDFQQRKLAVAHLVKGSNGNYFELFSQKLQRNELILRDELKLLLHLCQTADDVMIARDAIYRYHAENRNLLYGEFKFGPLFMRLCYELGLEETAAATITDKDMKGFFNDATSFNITIDMLFTKGSYENALEVLRTMRLQGVAFNKDTLILATGTCYKMNTVESFKICTALIEEKQAKGHFIPRHAFCFAVALALRQGDIRKAQSLYSQILSTDSRLCQNLKVIISLLSGEITDATSILSAAMLTKSPPFVKKPEFSQEVVDLLRLQSEGQPHMMKAEQIVTQLERAGQVTQQTLDDMLCRTPMRKMKLAPVLEERRTSRRTLRPLQSTLLSDLCCRRSVELCHCEPFKHCCWSVDGVECLCALLV</sequence>
<dbReference type="AlphaFoldDB" id="A0A3Q3MXF2"/>
<dbReference type="STRING" id="205130.ENSMAMP00000027541"/>
<evidence type="ECO:0000313" key="7">
    <source>
        <dbReference type="Ensembl" id="ENSMAMP00000027541.2"/>
    </source>
</evidence>
<reference evidence="7" key="2">
    <citation type="submission" date="2025-09" db="UniProtKB">
        <authorList>
            <consortium name="Ensembl"/>
        </authorList>
    </citation>
    <scope>IDENTIFICATION</scope>
</reference>
<protein>
    <recommendedName>
        <fullName evidence="3">Pentatricopeptide repeat-containing protein 2, mitochondrial</fullName>
    </recommendedName>
</protein>
<evidence type="ECO:0000256" key="5">
    <source>
        <dbReference type="ARBA" id="ARBA00023128"/>
    </source>
</evidence>
<keyword evidence="5" id="KW-0496">Mitochondrion</keyword>
<dbReference type="Pfam" id="PF10037">
    <property type="entry name" value="MRP-S27"/>
    <property type="match status" value="1"/>
</dbReference>
<dbReference type="InterPro" id="IPR034629">
    <property type="entry name" value="PTCD2"/>
</dbReference>
<dbReference type="Proteomes" id="UP000261640">
    <property type="component" value="Unplaced"/>
</dbReference>
<dbReference type="GO" id="GO:0007005">
    <property type="term" value="P:mitochondrion organization"/>
    <property type="evidence" value="ECO:0007669"/>
    <property type="project" value="TreeGrafter"/>
</dbReference>
<dbReference type="GO" id="GO:0003723">
    <property type="term" value="F:RNA binding"/>
    <property type="evidence" value="ECO:0007669"/>
    <property type="project" value="TreeGrafter"/>
</dbReference>
<reference evidence="7" key="1">
    <citation type="submission" date="2025-08" db="UniProtKB">
        <authorList>
            <consortium name="Ensembl"/>
        </authorList>
    </citation>
    <scope>IDENTIFICATION</scope>
</reference>
<comment type="subcellular location">
    <subcellularLocation>
        <location evidence="1">Mitochondrion</location>
    </subcellularLocation>
</comment>
<evidence type="ECO:0000256" key="6">
    <source>
        <dbReference type="PROSITE-ProRule" id="PRU00708"/>
    </source>
</evidence>
<evidence type="ECO:0000256" key="4">
    <source>
        <dbReference type="ARBA" id="ARBA00022664"/>
    </source>
</evidence>
<keyword evidence="4" id="KW-0507">mRNA processing</keyword>
<dbReference type="GO" id="GO:0050684">
    <property type="term" value="P:regulation of mRNA processing"/>
    <property type="evidence" value="ECO:0007669"/>
    <property type="project" value="InterPro"/>
</dbReference>
<dbReference type="InterPro" id="IPR011990">
    <property type="entry name" value="TPR-like_helical_dom_sf"/>
</dbReference>
<dbReference type="Gene3D" id="1.25.40.10">
    <property type="entry name" value="Tetratricopeptide repeat domain"/>
    <property type="match status" value="1"/>
</dbReference>
<evidence type="ECO:0000313" key="8">
    <source>
        <dbReference type="Proteomes" id="UP000261640"/>
    </source>
</evidence>
<dbReference type="InterPro" id="IPR002885">
    <property type="entry name" value="PPR_rpt"/>
</dbReference>
<organism evidence="7 8">
    <name type="scientific">Mastacembelus armatus</name>
    <name type="common">zig-zag eel</name>
    <dbReference type="NCBI Taxonomy" id="205130"/>
    <lineage>
        <taxon>Eukaryota</taxon>
        <taxon>Metazoa</taxon>
        <taxon>Chordata</taxon>
        <taxon>Craniata</taxon>
        <taxon>Vertebrata</taxon>
        <taxon>Euteleostomi</taxon>
        <taxon>Actinopterygii</taxon>
        <taxon>Neopterygii</taxon>
        <taxon>Teleostei</taxon>
        <taxon>Neoteleostei</taxon>
        <taxon>Acanthomorphata</taxon>
        <taxon>Anabantaria</taxon>
        <taxon>Synbranchiformes</taxon>
        <taxon>Mastacembelidae</taxon>
        <taxon>Mastacembelus</taxon>
    </lineage>
</organism>
<dbReference type="Ensembl" id="ENSMAMT00000028254.2">
    <property type="protein sequence ID" value="ENSMAMP00000027541.2"/>
    <property type="gene ID" value="ENSMAMG00000018529.2"/>
</dbReference>
<dbReference type="InterPro" id="IPR034913">
    <property type="entry name" value="mS27/PTCD2"/>
</dbReference>
<dbReference type="GO" id="GO:0006397">
    <property type="term" value="P:mRNA processing"/>
    <property type="evidence" value="ECO:0007669"/>
    <property type="project" value="UniProtKB-KW"/>
</dbReference>
<dbReference type="GeneTree" id="ENSGT00390000009329"/>
<feature type="repeat" description="PPR" evidence="6">
    <location>
        <begin position="158"/>
        <end position="192"/>
    </location>
</feature>
<dbReference type="PROSITE" id="PS51375">
    <property type="entry name" value="PPR"/>
    <property type="match status" value="1"/>
</dbReference>
<dbReference type="PANTHER" id="PTHR14700:SF0">
    <property type="entry name" value="PENTATRICOPEPTIDE REPEAT-CONTAINING PROTEIN 2, MITOCHONDRIAL"/>
    <property type="match status" value="1"/>
</dbReference>
<keyword evidence="8" id="KW-1185">Reference proteome</keyword>
<dbReference type="GO" id="GO:0005739">
    <property type="term" value="C:mitochondrion"/>
    <property type="evidence" value="ECO:0007669"/>
    <property type="project" value="UniProtKB-SubCell"/>
</dbReference>
<proteinExistence type="inferred from homology"/>